<name>A0A9D5A7I7_PEA</name>
<dbReference type="PROSITE" id="PS50600">
    <property type="entry name" value="ULP_PROTEASE"/>
    <property type="match status" value="1"/>
</dbReference>
<dbReference type="SUPFAM" id="SSF54001">
    <property type="entry name" value="Cysteine proteinases"/>
    <property type="match status" value="1"/>
</dbReference>
<dbReference type="EMBL" id="JAMSHJ010000006">
    <property type="protein sequence ID" value="KAI5400642.1"/>
    <property type="molecule type" value="Genomic_DNA"/>
</dbReference>
<organism evidence="6 7">
    <name type="scientific">Pisum sativum</name>
    <name type="common">Garden pea</name>
    <name type="synonym">Lathyrus oleraceus</name>
    <dbReference type="NCBI Taxonomy" id="3888"/>
    <lineage>
        <taxon>Eukaryota</taxon>
        <taxon>Viridiplantae</taxon>
        <taxon>Streptophyta</taxon>
        <taxon>Embryophyta</taxon>
        <taxon>Tracheophyta</taxon>
        <taxon>Spermatophyta</taxon>
        <taxon>Magnoliopsida</taxon>
        <taxon>eudicotyledons</taxon>
        <taxon>Gunneridae</taxon>
        <taxon>Pentapetalae</taxon>
        <taxon>rosids</taxon>
        <taxon>fabids</taxon>
        <taxon>Fabales</taxon>
        <taxon>Fabaceae</taxon>
        <taxon>Papilionoideae</taxon>
        <taxon>50 kb inversion clade</taxon>
        <taxon>NPAAA clade</taxon>
        <taxon>Hologalegina</taxon>
        <taxon>IRL clade</taxon>
        <taxon>Fabeae</taxon>
        <taxon>Lathyrus</taxon>
    </lineage>
</organism>
<feature type="domain" description="Ubiquitin-like protease family profile" evidence="5">
    <location>
        <begin position="316"/>
        <end position="488"/>
    </location>
</feature>
<reference evidence="6 7" key="1">
    <citation type="journal article" date="2022" name="Nat. Genet.">
        <title>Improved pea reference genome and pan-genome highlight genomic features and evolutionary characteristics.</title>
        <authorList>
            <person name="Yang T."/>
            <person name="Liu R."/>
            <person name="Luo Y."/>
            <person name="Hu S."/>
            <person name="Wang D."/>
            <person name="Wang C."/>
            <person name="Pandey M.K."/>
            <person name="Ge S."/>
            <person name="Xu Q."/>
            <person name="Li N."/>
            <person name="Li G."/>
            <person name="Huang Y."/>
            <person name="Saxena R.K."/>
            <person name="Ji Y."/>
            <person name="Li M."/>
            <person name="Yan X."/>
            <person name="He Y."/>
            <person name="Liu Y."/>
            <person name="Wang X."/>
            <person name="Xiang C."/>
            <person name="Varshney R.K."/>
            <person name="Ding H."/>
            <person name="Gao S."/>
            <person name="Zong X."/>
        </authorList>
    </citation>
    <scope>NUCLEOTIDE SEQUENCE [LARGE SCALE GENOMIC DNA]</scope>
    <source>
        <strain evidence="6 7">cv. Zhongwan 6</strain>
    </source>
</reference>
<comment type="similarity">
    <text evidence="1">Belongs to the peptidase C48 family.</text>
</comment>
<evidence type="ECO:0000256" key="3">
    <source>
        <dbReference type="ARBA" id="ARBA00022801"/>
    </source>
</evidence>
<evidence type="ECO:0000256" key="2">
    <source>
        <dbReference type="ARBA" id="ARBA00022670"/>
    </source>
</evidence>
<comment type="caution">
    <text evidence="6">The sequence shown here is derived from an EMBL/GenBank/DDBJ whole genome shotgun (WGS) entry which is preliminary data.</text>
</comment>
<feature type="region of interest" description="Disordered" evidence="4">
    <location>
        <begin position="60"/>
        <end position="80"/>
    </location>
</feature>
<dbReference type="InterPro" id="IPR003653">
    <property type="entry name" value="Peptidase_C48_C"/>
</dbReference>
<dbReference type="Proteomes" id="UP001058974">
    <property type="component" value="Chromosome 6"/>
</dbReference>
<keyword evidence="2" id="KW-0645">Protease</keyword>
<sequence>MGGRDDPSSSAIIILKLLSCRLIFLVNDPTPYTLPFFFFLPDTSYQVWNDTVGRVGYSDGGADKMASNQDDTHDASGSRNNVENEIKRGLIVMKSIIRARDKGEKFEVHWSAEDQLIEPNGSMLASYIGFLVRQHIPITCDNWRSPELKVGKEKIWSEIQISFHIDESRQKYCIQLAGKRLRGFRSFLSNKFLKDEEGKFVEAERPMKYAEIISAEEWDNFVAKRRNEKFHVPGRMLKKAGKDIPTKSGTKTNPKSKKEVPGRMLKKASKEIPTTSGTKSQIMMRLEKMVEESDIMHGAIRSVDMNEGVFGIAHSEIIAKEDMQQLFEHEELGIAVIHTYIWYMYDTLMRGTELCNRFNFIAASRINTTFITKNPTSVMNELVDRFMVAGDNTTPSLYFLPFNSGNGGHWLLVAMDLSRLMVYYLDSLPGDWSKYPSMKKTVDAAILKFRSKKNYRNRKDITWVRVQCPQQNNSIDCRFFVLRFMRDIIALNRIDIPKMVWNNNLGFILILSDISSNLLLNHEYVLFS</sequence>
<dbReference type="GO" id="GO:0006508">
    <property type="term" value="P:proteolysis"/>
    <property type="evidence" value="ECO:0007669"/>
    <property type="project" value="UniProtKB-KW"/>
</dbReference>
<gene>
    <name evidence="6" type="ORF">KIW84_065504</name>
</gene>
<feature type="compositionally biased region" description="Basic and acidic residues" evidence="4">
    <location>
        <begin position="70"/>
        <end position="80"/>
    </location>
</feature>
<protein>
    <recommendedName>
        <fullName evidence="5">Ubiquitin-like protease family profile domain-containing protein</fullName>
    </recommendedName>
</protein>
<keyword evidence="3" id="KW-0378">Hydrolase</keyword>
<accession>A0A9D5A7I7</accession>
<dbReference type="PANTHER" id="PTHR33018">
    <property type="entry name" value="OS10G0338966 PROTEIN-RELATED"/>
    <property type="match status" value="1"/>
</dbReference>
<dbReference type="Gene3D" id="3.40.395.10">
    <property type="entry name" value="Adenoviral Proteinase, Chain A"/>
    <property type="match status" value="1"/>
</dbReference>
<evidence type="ECO:0000259" key="5">
    <source>
        <dbReference type="PROSITE" id="PS50600"/>
    </source>
</evidence>
<evidence type="ECO:0000256" key="1">
    <source>
        <dbReference type="ARBA" id="ARBA00005234"/>
    </source>
</evidence>
<evidence type="ECO:0000256" key="4">
    <source>
        <dbReference type="SAM" id="MobiDB-lite"/>
    </source>
</evidence>
<evidence type="ECO:0000313" key="7">
    <source>
        <dbReference type="Proteomes" id="UP001058974"/>
    </source>
</evidence>
<dbReference type="Gramene" id="Psat06G0550400-T1">
    <property type="protein sequence ID" value="KAI5400642.1"/>
    <property type="gene ID" value="KIW84_065504"/>
</dbReference>
<dbReference type="InterPro" id="IPR038765">
    <property type="entry name" value="Papain-like_cys_pep_sf"/>
</dbReference>
<keyword evidence="7" id="KW-1185">Reference proteome</keyword>
<dbReference type="GO" id="GO:0008234">
    <property type="term" value="F:cysteine-type peptidase activity"/>
    <property type="evidence" value="ECO:0007669"/>
    <property type="project" value="InterPro"/>
</dbReference>
<evidence type="ECO:0000313" key="6">
    <source>
        <dbReference type="EMBL" id="KAI5400642.1"/>
    </source>
</evidence>
<dbReference type="AlphaFoldDB" id="A0A9D5A7I7"/>
<dbReference type="PANTHER" id="PTHR33018:SF34">
    <property type="entry name" value="OS02G0472350 PROTEIN"/>
    <property type="match status" value="1"/>
</dbReference>
<feature type="region of interest" description="Disordered" evidence="4">
    <location>
        <begin position="240"/>
        <end position="262"/>
    </location>
</feature>
<proteinExistence type="inferred from homology"/>
<dbReference type="Pfam" id="PF02902">
    <property type="entry name" value="Peptidase_C48"/>
    <property type="match status" value="1"/>
</dbReference>